<evidence type="ECO:0000313" key="2">
    <source>
        <dbReference type="EMBL" id="CAH0547250.1"/>
    </source>
</evidence>
<dbReference type="Proteomes" id="UP001154078">
    <property type="component" value="Chromosome 1"/>
</dbReference>
<feature type="region of interest" description="Disordered" evidence="1">
    <location>
        <begin position="610"/>
        <end position="629"/>
    </location>
</feature>
<feature type="compositionally biased region" description="Basic and acidic residues" evidence="1">
    <location>
        <begin position="1904"/>
        <end position="1915"/>
    </location>
</feature>
<feature type="compositionally biased region" description="Basic and acidic residues" evidence="1">
    <location>
        <begin position="577"/>
        <end position="589"/>
    </location>
</feature>
<gene>
    <name evidence="2" type="ORF">MELIAE_LOCUS1273</name>
</gene>
<feature type="compositionally biased region" description="Polar residues" evidence="1">
    <location>
        <begin position="743"/>
        <end position="768"/>
    </location>
</feature>
<organism evidence="2 3">
    <name type="scientific">Brassicogethes aeneus</name>
    <name type="common">Rape pollen beetle</name>
    <name type="synonym">Meligethes aeneus</name>
    <dbReference type="NCBI Taxonomy" id="1431903"/>
    <lineage>
        <taxon>Eukaryota</taxon>
        <taxon>Metazoa</taxon>
        <taxon>Ecdysozoa</taxon>
        <taxon>Arthropoda</taxon>
        <taxon>Hexapoda</taxon>
        <taxon>Insecta</taxon>
        <taxon>Pterygota</taxon>
        <taxon>Neoptera</taxon>
        <taxon>Endopterygota</taxon>
        <taxon>Coleoptera</taxon>
        <taxon>Polyphaga</taxon>
        <taxon>Cucujiformia</taxon>
        <taxon>Nitidulidae</taxon>
        <taxon>Meligethinae</taxon>
        <taxon>Brassicogethes</taxon>
    </lineage>
</organism>
<feature type="region of interest" description="Disordered" evidence="1">
    <location>
        <begin position="740"/>
        <end position="768"/>
    </location>
</feature>
<accession>A0A9P0ASH2</accession>
<feature type="region of interest" description="Disordered" evidence="1">
    <location>
        <begin position="830"/>
        <end position="852"/>
    </location>
</feature>
<proteinExistence type="predicted"/>
<keyword evidence="3" id="KW-1185">Reference proteome</keyword>
<feature type="compositionally biased region" description="Acidic residues" evidence="1">
    <location>
        <begin position="613"/>
        <end position="629"/>
    </location>
</feature>
<reference evidence="2" key="1">
    <citation type="submission" date="2021-12" db="EMBL/GenBank/DDBJ databases">
        <authorList>
            <person name="King R."/>
        </authorList>
    </citation>
    <scope>NUCLEOTIDE SEQUENCE</scope>
</reference>
<feature type="compositionally biased region" description="Low complexity" evidence="1">
    <location>
        <begin position="463"/>
        <end position="477"/>
    </location>
</feature>
<dbReference type="EMBL" id="OV121132">
    <property type="protein sequence ID" value="CAH0547250.1"/>
    <property type="molecule type" value="Genomic_DNA"/>
</dbReference>
<sequence>MNIPLPVKIKTEDPLIVDLTEQEDVVGQWDANIQKQFIKGFVGDEYLLDKLMKEYIRSLREEAVNFKDYLDVKAKLLSHIKYFHLYQTELNCCFIEKYLENMEDILKEYCDLQVEILTDTRKKLGNKTKKLFNQIVNDVYKHIIYMFQVYLLNKEDHILNVLIKVNMNPFPKECNQLWTKIYIHYFKNKPMDLSDEAFCRAYIIYQRWKEFYPKKFHRLLNSTLFSRYERTEDSICESETLKRILMPKSDSTLDAISHISGQVYCMSNEYFKYIRSNRDIDTNINLTDDEDVNVPVLDCDEEDDVDFLNEYNNVLMNMTTLNDKVDESLEDDDDVQIISVALKDPPKTNKKQPIIIDLIDDDDDDEDTPVVVHEPAENQTLMMTTKFLDSIVIPDKPRKSYRKRTRTISAEKECSQEVSCPVPSVSPCPSTLSSCTTCLTITTKTKDYRSSAANNNKLVSPKSAGTNSASASNETTSKLNASNPNSSTCVYKYGLDTPPTLEDDKDHDPCTSKRIKEGDRRSEIIKENKDVYVTSYVHKGHGYYLKDDCLTSDTPTSDGEGRLSPPLEMEPEESIGLDDRQTSPKKVEPDILPNTKKKDDNMHNMDLANKDLLDDDENQPDNYNDESEDELLRSFDEDEGNFTSNIDIDEHELNISRPDNIKEKCSLSFCNADSEDVCFDQYTSDNKPKSSTVENCTEVNREKVYTSEINSAVPLNGAKQVNVTNIPPDTNRVSENVSKHVSENNNKIKNNPTTSPSNLRHTTEQQENQQVIKNTCIDEPLNPRNLSPTKPETKILHSQKSQLVNLPTASMSDFDEFQKSIWESGIVTNSSPSTEGQMHSDAMDSGPNSPTDFTSPSYECLDADHIKDDIRLEFTKEKFQPKNNGIAAKPPAKPLQSVLKKKDGPKKKKSSVNFHANEMDPIYSLLFDQSNIEDTKNITINGEPYQRLQLDRAILYEEFIKENKKESGQIMMMFNYVEGVLEVNDGDQAYSCTTPLEVESFQKSFANLHFTKSHEKETSQNSNLENITNNCQEINNIDTKQLPPSNSCVINLSNKDIAIMKYTDCVKPLQNADKTRLVSNIETTNSCLELPQNSVNIELEESFKPADECLPKKFAEDLANSSNMSNTNNFNINSDSISQTDETVNDNQLGYTSQNLINDPELVILQGDFIPTTLEYVVSSDCNETSQTNFIPTSLEYVVTDNTPIIDKSAQECIPVKIIPNFTQSLPEKICVSIALGNGVNRPVQIISNPIVTTQESYIETNAKIEPSTSQTNLSSMSYNIKNLAISNEKALCNSNIQFIQSDSYNSSYSISPLKGTLESLKENYNIAAKEFPINIMCQEANTTLSNIVSLPPTVQSVTPVLIASDCSTKYSESEIIADVINLTSSFKKSHHFVHSPDTVPTSLYSNSDYKYPSEVINLKQSIVENTLVTQSVSSYQALICETLQNYGNSKVALHSNEDCNCSQQAIETLSVAQEKISKGETIYSDPSIFCHSPIAPATPALDFSSSPSPPMLPNSDEVVQHCLQETNEKFPSESIIQSVDSSSYLSNNSNFYKHCDIDPVVDNSNLTSSNTIIQPSIVPDSYDFEKTSKNEVFNKIEFNNSEKDDDLSLTTLPLKKRKRKLSMASSKEDEPEIEEETLNPQKIEEILAQARSQPILKAKRIEEDKKICYPATPWMMSIAEVRELDAQVRDFDTQRTFKTPAERKQIPPIPSYLLNPENSLSPVLDSSEVIKTSFIPPGTFEPAANKNSTLDLADLSYSTSFSSVQRSISVNTPIYSATGSKKNTSKAPQEVPLTDSIYQKIVNPIIVNKTDLNNASEYTMLQQAHKQSKQYHSYNPLGERNNLQSMNQNHCGPIASTQYNIHPYNNYQLINIPHKLPPVALFSNLTSYVCPPYEGTQPPGMEEVCKMKSSEEPKKKTRSSTTRKRSTRKRK</sequence>
<feature type="region of interest" description="Disordered" evidence="1">
    <location>
        <begin position="545"/>
        <end position="603"/>
    </location>
</feature>
<feature type="compositionally biased region" description="Basic residues" evidence="1">
    <location>
        <begin position="1916"/>
        <end position="1932"/>
    </location>
</feature>
<protein>
    <submittedName>
        <fullName evidence="2">Uncharacterized protein</fullName>
    </submittedName>
</protein>
<feature type="region of interest" description="Disordered" evidence="1">
    <location>
        <begin position="1894"/>
        <end position="1932"/>
    </location>
</feature>
<feature type="region of interest" description="Disordered" evidence="1">
    <location>
        <begin position="449"/>
        <end position="483"/>
    </location>
</feature>
<evidence type="ECO:0000256" key="1">
    <source>
        <dbReference type="SAM" id="MobiDB-lite"/>
    </source>
</evidence>
<dbReference type="OrthoDB" id="6783512at2759"/>
<name>A0A9P0ASH2_BRAAE</name>
<evidence type="ECO:0000313" key="3">
    <source>
        <dbReference type="Proteomes" id="UP001154078"/>
    </source>
</evidence>